<keyword evidence="2" id="KW-1185">Reference proteome</keyword>
<protein>
    <submittedName>
        <fullName evidence="1">Uncharacterized protein</fullName>
    </submittedName>
</protein>
<name>A0A6I3LN21_9FLAO</name>
<dbReference type="AlphaFoldDB" id="A0A6I3LN21"/>
<reference evidence="1 2" key="1">
    <citation type="submission" date="2019-11" db="EMBL/GenBank/DDBJ databases">
        <title>Genome of Strain BIT-d1.</title>
        <authorList>
            <person name="Yang Y."/>
        </authorList>
    </citation>
    <scope>NUCLEOTIDE SEQUENCE [LARGE SCALE GENOMIC DNA]</scope>
    <source>
        <strain evidence="1 2">BIT-d1</strain>
    </source>
</reference>
<dbReference type="Proteomes" id="UP000438760">
    <property type="component" value="Unassembled WGS sequence"/>
</dbReference>
<evidence type="ECO:0000313" key="2">
    <source>
        <dbReference type="Proteomes" id="UP000438760"/>
    </source>
</evidence>
<dbReference type="EMBL" id="WMJX01000033">
    <property type="protein sequence ID" value="MTG98886.1"/>
    <property type="molecule type" value="Genomic_DNA"/>
</dbReference>
<comment type="caution">
    <text evidence="1">The sequence shown here is derived from an EMBL/GenBank/DDBJ whole genome shotgun (WGS) entry which is preliminary data.</text>
</comment>
<accession>A0A6I3LN21</accession>
<sequence>MKKSILVLVLLSFIYQNTSSFWILTSFYINQDYIAKNICINRFDMIPVCNGKCYLQSELSADLDKKQELPNIKIIDFQPLFCQSLFVEEGISFTLDYLLSYPEYFCEFLISSLVFSVFQPPELV</sequence>
<proteinExistence type="predicted"/>
<gene>
    <name evidence="1" type="ORF">GJV76_12220</name>
</gene>
<dbReference type="RefSeq" id="WP_196216228.1">
    <property type="nucleotide sequence ID" value="NZ_WMJX01000033.1"/>
</dbReference>
<evidence type="ECO:0000313" key="1">
    <source>
        <dbReference type="EMBL" id="MTG98886.1"/>
    </source>
</evidence>
<organism evidence="1 2">
    <name type="scientific">Myroides albus</name>
    <dbReference type="NCBI Taxonomy" id="2562892"/>
    <lineage>
        <taxon>Bacteria</taxon>
        <taxon>Pseudomonadati</taxon>
        <taxon>Bacteroidota</taxon>
        <taxon>Flavobacteriia</taxon>
        <taxon>Flavobacteriales</taxon>
        <taxon>Flavobacteriaceae</taxon>
        <taxon>Myroides</taxon>
    </lineage>
</organism>